<evidence type="ECO:0000256" key="1">
    <source>
        <dbReference type="SAM" id="Phobius"/>
    </source>
</evidence>
<feature type="transmembrane region" description="Helical" evidence="1">
    <location>
        <begin position="21"/>
        <end position="40"/>
    </location>
</feature>
<proteinExistence type="predicted"/>
<dbReference type="Proteomes" id="UP000533533">
    <property type="component" value="Unassembled WGS sequence"/>
</dbReference>
<evidence type="ECO:0000313" key="2">
    <source>
        <dbReference type="EMBL" id="MBB2929169.1"/>
    </source>
</evidence>
<organism evidence="3 4">
    <name type="scientific">Paraburkholderia silvatlantica</name>
    <dbReference type="NCBI Taxonomy" id="321895"/>
    <lineage>
        <taxon>Bacteria</taxon>
        <taxon>Pseudomonadati</taxon>
        <taxon>Pseudomonadota</taxon>
        <taxon>Betaproteobacteria</taxon>
        <taxon>Burkholderiales</taxon>
        <taxon>Burkholderiaceae</taxon>
        <taxon>Paraburkholderia</taxon>
    </lineage>
</organism>
<dbReference type="EMBL" id="JACHVZ010000009">
    <property type="protein sequence ID" value="MBB2929169.1"/>
    <property type="molecule type" value="Genomic_DNA"/>
</dbReference>
<accession>A0A2U1A606</accession>
<keyword evidence="5" id="KW-1185">Reference proteome</keyword>
<evidence type="ECO:0000313" key="3">
    <source>
        <dbReference type="EMBL" id="PYE22223.1"/>
    </source>
</evidence>
<comment type="caution">
    <text evidence="3">The sequence shown here is derived from an EMBL/GenBank/DDBJ whole genome shotgun (WGS) entry which is preliminary data.</text>
</comment>
<reference evidence="3 4" key="1">
    <citation type="submission" date="2018-06" db="EMBL/GenBank/DDBJ databases">
        <title>Genomic Encyclopedia of Type Strains, Phase IV (KMG-V): Genome sequencing to study the core and pangenomes of soil and plant-associated prokaryotes.</title>
        <authorList>
            <person name="Whitman W."/>
        </authorList>
    </citation>
    <scope>NUCLEOTIDE SEQUENCE [LARGE SCALE GENOMIC DNA]</scope>
    <source>
        <strain evidence="3 4">SRCL-318</strain>
        <strain evidence="2 5">SRMrh-85</strain>
    </source>
</reference>
<dbReference type="Proteomes" id="UP000247772">
    <property type="component" value="Unassembled WGS sequence"/>
</dbReference>
<sequence length="42" mass="4939">MNVFRRPEIYLMIDRLQKLTAGNSQALLFCWTLVHMAVALHH</sequence>
<keyword evidence="1" id="KW-0812">Transmembrane</keyword>
<dbReference type="RefSeq" id="WP_258365440.1">
    <property type="nucleotide sequence ID" value="NZ_JACHVZ010000009.1"/>
</dbReference>
<evidence type="ECO:0000313" key="5">
    <source>
        <dbReference type="Proteomes" id="UP000533533"/>
    </source>
</evidence>
<protein>
    <submittedName>
        <fullName evidence="3">Uncharacterized protein</fullName>
    </submittedName>
</protein>
<dbReference type="AlphaFoldDB" id="A0A2U1A606"/>
<keyword evidence="1" id="KW-0472">Membrane</keyword>
<evidence type="ECO:0000313" key="4">
    <source>
        <dbReference type="Proteomes" id="UP000247772"/>
    </source>
</evidence>
<gene>
    <name evidence="3" type="ORF">C7410_111156</name>
    <name evidence="2" type="ORF">FHX59_003600</name>
</gene>
<dbReference type="EMBL" id="QJSQ01000011">
    <property type="protein sequence ID" value="PYE22223.1"/>
    <property type="molecule type" value="Genomic_DNA"/>
</dbReference>
<keyword evidence="1" id="KW-1133">Transmembrane helix</keyword>
<name>A0A2U1A606_9BURK</name>